<dbReference type="GO" id="GO:0022857">
    <property type="term" value="F:transmembrane transporter activity"/>
    <property type="evidence" value="ECO:0007669"/>
    <property type="project" value="InterPro"/>
</dbReference>
<evidence type="ECO:0000256" key="8">
    <source>
        <dbReference type="SAM" id="Phobius"/>
    </source>
</evidence>
<evidence type="ECO:0000256" key="6">
    <source>
        <dbReference type="ARBA" id="ARBA00023136"/>
    </source>
</evidence>
<gene>
    <name evidence="9" type="ORF">E3A20_13680</name>
</gene>
<comment type="subcellular location">
    <subcellularLocation>
        <location evidence="1">Cell membrane</location>
        <topology evidence="1">Single-pass membrane protein</topology>
    </subcellularLocation>
    <subcellularLocation>
        <location evidence="7">Cell membrane</location>
        <topology evidence="7">Single-pass type II membrane protein</topology>
    </subcellularLocation>
</comment>
<dbReference type="AlphaFoldDB" id="A0A5C6M5R6"/>
<reference evidence="9 10" key="2">
    <citation type="submission" date="2019-08" db="EMBL/GenBank/DDBJ databases">
        <authorList>
            <person name="Henke P."/>
        </authorList>
    </citation>
    <scope>NUCLEOTIDE SEQUENCE [LARGE SCALE GENOMIC DNA]</scope>
    <source>
        <strain evidence="9">Phe10_nw2017</strain>
    </source>
</reference>
<protein>
    <submittedName>
        <fullName evidence="9">Protein TolR</fullName>
    </submittedName>
</protein>
<evidence type="ECO:0000313" key="9">
    <source>
        <dbReference type="EMBL" id="TWW09505.1"/>
    </source>
</evidence>
<dbReference type="Gene3D" id="3.30.420.270">
    <property type="match status" value="1"/>
</dbReference>
<accession>A0A5C6M5R6</accession>
<dbReference type="Pfam" id="PF02472">
    <property type="entry name" value="ExbD"/>
    <property type="match status" value="1"/>
</dbReference>
<evidence type="ECO:0000256" key="2">
    <source>
        <dbReference type="ARBA" id="ARBA00005811"/>
    </source>
</evidence>
<keyword evidence="6 8" id="KW-0472">Membrane</keyword>
<comment type="similarity">
    <text evidence="2 7">Belongs to the ExbD/TolR family.</text>
</comment>
<reference evidence="9 10" key="1">
    <citation type="submission" date="2019-08" db="EMBL/GenBank/DDBJ databases">
        <title>100 year-old enigma solved: identification of Planctomyces bekefii, the type genus and species of the phylum Planctomycetes.</title>
        <authorList>
            <person name="Svetlana D.N."/>
            <person name="Overmann J."/>
        </authorList>
    </citation>
    <scope>NUCLEOTIDE SEQUENCE [LARGE SCALE GENOMIC DNA]</scope>
    <source>
        <strain evidence="9">Phe10_nw2017</strain>
    </source>
</reference>
<evidence type="ECO:0000313" key="10">
    <source>
        <dbReference type="Proteomes" id="UP000321083"/>
    </source>
</evidence>
<dbReference type="PANTHER" id="PTHR30558">
    <property type="entry name" value="EXBD MEMBRANE COMPONENT OF PMF-DRIVEN MACROMOLECULE IMPORT SYSTEM"/>
    <property type="match status" value="1"/>
</dbReference>
<sequence>MAFGRVGQSKSDEHEEMAEINIIPLVDVMLVLLIIFMVTAPLSIGGIKIDLPSTRAKGTNIDEDRIVLTITKTGAYYIEKIQYQEATLPASFQSLFAAREKKELYIRADQGVPYGKVMTAMSAAKLAGVTKLAMLGNQIGNAQGSKNE</sequence>
<keyword evidence="7" id="KW-0653">Protein transport</keyword>
<comment type="caution">
    <text evidence="9">The sequence shown here is derived from an EMBL/GenBank/DDBJ whole genome shotgun (WGS) entry which is preliminary data.</text>
</comment>
<dbReference type="GO" id="GO:0005886">
    <property type="term" value="C:plasma membrane"/>
    <property type="evidence" value="ECO:0007669"/>
    <property type="project" value="UniProtKB-SubCell"/>
</dbReference>
<dbReference type="PANTHER" id="PTHR30558:SF7">
    <property type="entry name" value="TOL-PAL SYSTEM PROTEIN TOLR"/>
    <property type="match status" value="1"/>
</dbReference>
<keyword evidence="10" id="KW-1185">Reference proteome</keyword>
<dbReference type="Proteomes" id="UP000321083">
    <property type="component" value="Unassembled WGS sequence"/>
</dbReference>
<proteinExistence type="inferred from homology"/>
<evidence type="ECO:0000256" key="1">
    <source>
        <dbReference type="ARBA" id="ARBA00004162"/>
    </source>
</evidence>
<keyword evidence="3" id="KW-1003">Cell membrane</keyword>
<dbReference type="InterPro" id="IPR003400">
    <property type="entry name" value="ExbD"/>
</dbReference>
<dbReference type="GO" id="GO:0015031">
    <property type="term" value="P:protein transport"/>
    <property type="evidence" value="ECO:0007669"/>
    <property type="project" value="UniProtKB-KW"/>
</dbReference>
<keyword evidence="5 8" id="KW-1133">Transmembrane helix</keyword>
<dbReference type="EMBL" id="SRHE01000256">
    <property type="protein sequence ID" value="TWW09505.1"/>
    <property type="molecule type" value="Genomic_DNA"/>
</dbReference>
<feature type="transmembrane region" description="Helical" evidence="8">
    <location>
        <begin position="20"/>
        <end position="47"/>
    </location>
</feature>
<keyword evidence="4 7" id="KW-0812">Transmembrane</keyword>
<organism evidence="9 10">
    <name type="scientific">Planctomyces bekefii</name>
    <dbReference type="NCBI Taxonomy" id="1653850"/>
    <lineage>
        <taxon>Bacteria</taxon>
        <taxon>Pseudomonadati</taxon>
        <taxon>Planctomycetota</taxon>
        <taxon>Planctomycetia</taxon>
        <taxon>Planctomycetales</taxon>
        <taxon>Planctomycetaceae</taxon>
        <taxon>Planctomyces</taxon>
    </lineage>
</organism>
<evidence type="ECO:0000256" key="5">
    <source>
        <dbReference type="ARBA" id="ARBA00022989"/>
    </source>
</evidence>
<evidence type="ECO:0000256" key="7">
    <source>
        <dbReference type="RuleBase" id="RU003879"/>
    </source>
</evidence>
<evidence type="ECO:0000256" key="3">
    <source>
        <dbReference type="ARBA" id="ARBA00022475"/>
    </source>
</evidence>
<keyword evidence="7" id="KW-0813">Transport</keyword>
<evidence type="ECO:0000256" key="4">
    <source>
        <dbReference type="ARBA" id="ARBA00022692"/>
    </source>
</evidence>
<name>A0A5C6M5R6_9PLAN</name>